<dbReference type="Pfam" id="PF10106">
    <property type="entry name" value="DUF2345"/>
    <property type="match status" value="1"/>
</dbReference>
<dbReference type="InterPro" id="IPR050708">
    <property type="entry name" value="T6SS_VgrG/RHS"/>
</dbReference>
<dbReference type="PANTHER" id="PTHR32305:SF15">
    <property type="entry name" value="PROTEIN RHSA-RELATED"/>
    <property type="match status" value="1"/>
</dbReference>
<evidence type="ECO:0000313" key="9">
    <source>
        <dbReference type="Proteomes" id="UP000031843"/>
    </source>
</evidence>
<organism evidence="8 9">
    <name type="scientific">Cupriavidus basilensis</name>
    <dbReference type="NCBI Taxonomy" id="68895"/>
    <lineage>
        <taxon>Bacteria</taxon>
        <taxon>Pseudomonadati</taxon>
        <taxon>Pseudomonadota</taxon>
        <taxon>Betaproteobacteria</taxon>
        <taxon>Burkholderiales</taxon>
        <taxon>Burkholderiaceae</taxon>
        <taxon>Cupriavidus</taxon>
    </lineage>
</organism>
<dbReference type="Gene3D" id="2.40.50.230">
    <property type="entry name" value="Gp5 N-terminal domain"/>
    <property type="match status" value="1"/>
</dbReference>
<dbReference type="NCBIfam" id="TIGR03361">
    <property type="entry name" value="VI_Rhs_Vgr"/>
    <property type="match status" value="1"/>
</dbReference>
<feature type="domain" description="Gp5/Type VI secretion system Vgr protein OB-fold" evidence="5">
    <location>
        <begin position="418"/>
        <end position="483"/>
    </location>
</feature>
<protein>
    <submittedName>
        <fullName evidence="8">VgrG protein</fullName>
    </submittedName>
</protein>
<dbReference type="OrthoDB" id="8590234at2"/>
<dbReference type="STRING" id="68895.RR42_m3325"/>
<evidence type="ECO:0000259" key="5">
    <source>
        <dbReference type="Pfam" id="PF04717"/>
    </source>
</evidence>
<dbReference type="InterPro" id="IPR006533">
    <property type="entry name" value="T6SS_Vgr_RhsGE"/>
</dbReference>
<dbReference type="SUPFAM" id="SSF69255">
    <property type="entry name" value="gp5 N-terminal domain-like"/>
    <property type="match status" value="1"/>
</dbReference>
<dbReference type="Gene3D" id="4.10.220.110">
    <property type="match status" value="1"/>
</dbReference>
<accession>A0A0C4YCT6</accession>
<dbReference type="SUPFAM" id="SSF69279">
    <property type="entry name" value="Phage tail proteins"/>
    <property type="match status" value="2"/>
</dbReference>
<dbReference type="Pfam" id="PF13296">
    <property type="entry name" value="T6SS_Vgr"/>
    <property type="match status" value="1"/>
</dbReference>
<dbReference type="RefSeq" id="WP_043348960.1">
    <property type="nucleotide sequence ID" value="NZ_CP010536.1"/>
</dbReference>
<keyword evidence="4" id="KW-0175">Coiled coil</keyword>
<evidence type="ECO:0000256" key="2">
    <source>
        <dbReference type="ARBA" id="ARBA00005558"/>
    </source>
</evidence>
<dbReference type="PANTHER" id="PTHR32305">
    <property type="match status" value="1"/>
</dbReference>
<dbReference type="Proteomes" id="UP000031843">
    <property type="component" value="Chromosome main"/>
</dbReference>
<dbReference type="GO" id="GO:0005576">
    <property type="term" value="C:extracellular region"/>
    <property type="evidence" value="ECO:0007669"/>
    <property type="project" value="UniProtKB-SubCell"/>
</dbReference>
<keyword evidence="9" id="KW-1185">Reference proteome</keyword>
<reference evidence="8 9" key="1">
    <citation type="journal article" date="2015" name="Genome Announc.">
        <title>Complete Genome Sequence of Cupriavidus basilensis 4G11, Isolated from the Oak Ridge Field Research Center Site.</title>
        <authorList>
            <person name="Ray J."/>
            <person name="Waters R.J."/>
            <person name="Skerker J.M."/>
            <person name="Kuehl J.V."/>
            <person name="Price M.N."/>
            <person name="Huang J."/>
            <person name="Chakraborty R."/>
            <person name="Arkin A.P."/>
            <person name="Deutschbauer A."/>
        </authorList>
    </citation>
    <scope>NUCLEOTIDE SEQUENCE [LARGE SCALE GENOMIC DNA]</scope>
    <source>
        <strain evidence="8">4G11</strain>
    </source>
</reference>
<proteinExistence type="inferred from homology"/>
<comment type="subcellular location">
    <subcellularLocation>
        <location evidence="1">Secreted</location>
    </subcellularLocation>
</comment>
<dbReference type="AlphaFoldDB" id="A0A0C4YCT6"/>
<dbReference type="InterPro" id="IPR037026">
    <property type="entry name" value="Vgr_OB-fold_dom_sf"/>
</dbReference>
<dbReference type="Gene3D" id="2.30.110.50">
    <property type="match status" value="1"/>
</dbReference>
<dbReference type="Pfam" id="PF05954">
    <property type="entry name" value="Phage_GPD"/>
    <property type="match status" value="1"/>
</dbReference>
<dbReference type="KEGG" id="cbw:RR42_m3325"/>
<dbReference type="Pfam" id="PF04717">
    <property type="entry name" value="Phage_base_V"/>
    <property type="match status" value="1"/>
</dbReference>
<dbReference type="InterPro" id="IPR017847">
    <property type="entry name" value="T6SS_RhsGE_Vgr_subset"/>
</dbReference>
<evidence type="ECO:0000256" key="4">
    <source>
        <dbReference type="SAM" id="Coils"/>
    </source>
</evidence>
<evidence type="ECO:0000259" key="6">
    <source>
        <dbReference type="Pfam" id="PF10106"/>
    </source>
</evidence>
<evidence type="ECO:0000313" key="8">
    <source>
        <dbReference type="EMBL" id="AJG20693.1"/>
    </source>
</evidence>
<feature type="domain" description="Putative type VI secretion system Rhs element associated Vgr" evidence="7">
    <location>
        <begin position="507"/>
        <end position="610"/>
    </location>
</feature>
<sequence length="859" mass="95096">MRNRLPFFSRTVTVSGEGLPELMGQPLLVFSRISGTEGINALFEYELELKTPDDRNALYGPAGDFDMEAMQGKELTVSIELDGSGTGLAGGLGQGTREITGLVTEVRGPFHDSERILYRLTLRPWLWLATLTSNYKRFQNMNVLEIVEAVLSNYTFPVERRLLDSQYPQREYQLQAGETDYQFVRRLLAEWGISFFFEHSNGHHRLVLTDGNGAFEVIPSAAYHTISWYPSSDRVDEEHLYQFEVRDRLITGKWTHGDYDFKQPRADLNVSAEDPRDTSHSTYELFDWPGDHAEPASGKVARAEGDMRARIRMEAIRQHGHRVRGKGNVRAMAPGNTFTLARSLREKANREYLVFDTRLLIEDVGEVSGSGQQWRCEVEFEAQPTHEIFRPEWVSKPYIGGTHVAKITGPANQEIWTDEFGRVRCEFAWDRYGNSDENSSCWIRVANFASGSRFGNTHLPRIGQEVVVAYLGGDPDRPIIVGVVNNQENLPTWNLPGQHALSGYQSKELFGEGRNQTLYDDTQGQQQVQVASAHQNSLLALGHNVRVNDWQGRKEKRGEGFELRTDGRGAIRADGMLITTEARGKADGHVLAMQETIRRLEQALAEARNVLDASVAALAQTDEQKHVAQAIAEQNDAIKGTGEALGELSQPMMVMASPAGIASTTPKTTHLHSGDHTALTTGKHLSMSAGHSIVGSAAKGVSLCGHTEDVKLIACKGKVAVQAQDNEMEVVARDTLKVTSTEGRIEVTAAKEIVFNVGGTYYRMTPNGIESGTSGAWTVHAGSKQLTGPKTASVPMPSFGKSYEGFYKLHWDGTDHLAPYQPYRITRTDGSLIEGVTNADGETALKLAEFGETVKIEIL</sequence>
<evidence type="ECO:0000256" key="3">
    <source>
        <dbReference type="ARBA" id="ARBA00022525"/>
    </source>
</evidence>
<comment type="similarity">
    <text evidence="2">Belongs to the VgrG protein family.</text>
</comment>
<evidence type="ECO:0000256" key="1">
    <source>
        <dbReference type="ARBA" id="ARBA00004613"/>
    </source>
</evidence>
<dbReference type="Gene3D" id="3.55.50.10">
    <property type="entry name" value="Baseplate protein-like domains"/>
    <property type="match status" value="1"/>
</dbReference>
<feature type="coiled-coil region" evidence="4">
    <location>
        <begin position="590"/>
        <end position="617"/>
    </location>
</feature>
<gene>
    <name evidence="8" type="ORF">RR42_m3325</name>
</gene>
<dbReference type="InterPro" id="IPR018769">
    <property type="entry name" value="VgrG2_DUF2345"/>
</dbReference>
<name>A0A0C4YCT6_9BURK</name>
<dbReference type="InterPro" id="IPR028244">
    <property type="entry name" value="T6SS_Rhs_Vgr_dom"/>
</dbReference>
<dbReference type="InterPro" id="IPR006531">
    <property type="entry name" value="Gp5/Vgr_OB"/>
</dbReference>
<dbReference type="EMBL" id="CP010536">
    <property type="protein sequence ID" value="AJG20693.1"/>
    <property type="molecule type" value="Genomic_DNA"/>
</dbReference>
<keyword evidence="3" id="KW-0964">Secreted</keyword>
<evidence type="ECO:0000259" key="7">
    <source>
        <dbReference type="Pfam" id="PF13296"/>
    </source>
</evidence>
<dbReference type="NCBIfam" id="TIGR01646">
    <property type="entry name" value="vgr_GE"/>
    <property type="match status" value="1"/>
</dbReference>
<feature type="domain" description="DUF2345" evidence="6">
    <location>
        <begin position="642"/>
        <end position="790"/>
    </location>
</feature>
<dbReference type="SUPFAM" id="SSF69349">
    <property type="entry name" value="Phage fibre proteins"/>
    <property type="match status" value="1"/>
</dbReference>